<evidence type="ECO:0000256" key="2">
    <source>
        <dbReference type="ARBA" id="ARBA00022525"/>
    </source>
</evidence>
<comment type="subcellular location">
    <subcellularLocation>
        <location evidence="1">Secreted</location>
        <location evidence="1">Extracellular space</location>
        <location evidence="1">Extracellular matrix</location>
    </subcellularLocation>
</comment>
<feature type="compositionally biased region" description="Basic and acidic residues" evidence="10">
    <location>
        <begin position="1530"/>
        <end position="1552"/>
    </location>
</feature>
<dbReference type="Gene3D" id="2.60.40.10">
    <property type="entry name" value="Immunoglobulins"/>
    <property type="match status" value="2"/>
</dbReference>
<feature type="region of interest" description="Disordered" evidence="10">
    <location>
        <begin position="1601"/>
        <end position="1640"/>
    </location>
</feature>
<name>A0AAD9K1F8_9ANNE</name>
<evidence type="ECO:0000313" key="13">
    <source>
        <dbReference type="Proteomes" id="UP001208570"/>
    </source>
</evidence>
<dbReference type="InterPro" id="IPR036056">
    <property type="entry name" value="Fibrinogen-like_C"/>
</dbReference>
<keyword evidence="2" id="KW-0964">Secreted</keyword>
<evidence type="ECO:0000256" key="6">
    <source>
        <dbReference type="ARBA" id="ARBA00023157"/>
    </source>
</evidence>
<feature type="compositionally biased region" description="Basic and acidic residues" evidence="10">
    <location>
        <begin position="1379"/>
        <end position="1427"/>
    </location>
</feature>
<protein>
    <recommendedName>
        <fullName evidence="11">Fibrinogen C-terminal domain-containing protein</fullName>
    </recommendedName>
</protein>
<proteinExistence type="predicted"/>
<keyword evidence="13" id="KW-1185">Reference proteome</keyword>
<feature type="region of interest" description="Disordered" evidence="10">
    <location>
        <begin position="969"/>
        <end position="999"/>
    </location>
</feature>
<feature type="compositionally biased region" description="Basic and acidic residues" evidence="10">
    <location>
        <begin position="1435"/>
        <end position="1456"/>
    </location>
</feature>
<keyword evidence="4" id="KW-0732">Signal</keyword>
<dbReference type="GO" id="GO:0034116">
    <property type="term" value="P:positive regulation of heterotypic cell-cell adhesion"/>
    <property type="evidence" value="ECO:0007669"/>
    <property type="project" value="TreeGrafter"/>
</dbReference>
<evidence type="ECO:0000256" key="5">
    <source>
        <dbReference type="ARBA" id="ARBA00023054"/>
    </source>
</evidence>
<feature type="region of interest" description="Disordered" evidence="10">
    <location>
        <begin position="447"/>
        <end position="470"/>
    </location>
</feature>
<dbReference type="InterPro" id="IPR020837">
    <property type="entry name" value="Fibrinogen_CS"/>
</dbReference>
<feature type="compositionally biased region" description="Basic and acidic residues" evidence="10">
    <location>
        <begin position="1576"/>
        <end position="1589"/>
    </location>
</feature>
<feature type="compositionally biased region" description="Basic and acidic residues" evidence="10">
    <location>
        <begin position="1474"/>
        <end position="1497"/>
    </location>
</feature>
<feature type="compositionally biased region" description="Polar residues" evidence="10">
    <location>
        <begin position="1195"/>
        <end position="1211"/>
    </location>
</feature>
<dbReference type="PROSITE" id="PS51406">
    <property type="entry name" value="FIBRINOGEN_C_2"/>
    <property type="match status" value="1"/>
</dbReference>
<feature type="compositionally biased region" description="Low complexity" evidence="10">
    <location>
        <begin position="1183"/>
        <end position="1194"/>
    </location>
</feature>
<dbReference type="Proteomes" id="UP001208570">
    <property type="component" value="Unassembled WGS sequence"/>
</dbReference>
<evidence type="ECO:0000259" key="11">
    <source>
        <dbReference type="PROSITE" id="PS51406"/>
    </source>
</evidence>
<dbReference type="CDD" id="cd00087">
    <property type="entry name" value="FReD"/>
    <property type="match status" value="1"/>
</dbReference>
<feature type="region of interest" description="Disordered" evidence="10">
    <location>
        <begin position="711"/>
        <end position="756"/>
    </location>
</feature>
<feature type="compositionally biased region" description="Basic residues" evidence="10">
    <location>
        <begin position="1498"/>
        <end position="1527"/>
    </location>
</feature>
<gene>
    <name evidence="12" type="ORF">LSH36_94g00051</name>
</gene>
<dbReference type="SMART" id="SM00186">
    <property type="entry name" value="FBG"/>
    <property type="match status" value="1"/>
</dbReference>
<dbReference type="GO" id="GO:0030674">
    <property type="term" value="F:protein-macromolecule adaptor activity"/>
    <property type="evidence" value="ECO:0007669"/>
    <property type="project" value="TreeGrafter"/>
</dbReference>
<feature type="repeat" description="Filamin" evidence="8">
    <location>
        <begin position="810"/>
        <end position="905"/>
    </location>
</feature>
<keyword evidence="6" id="KW-1015">Disulfide bond</keyword>
<feature type="compositionally biased region" description="Polar residues" evidence="10">
    <location>
        <begin position="1158"/>
        <end position="1182"/>
    </location>
</feature>
<dbReference type="PROSITE" id="PS00514">
    <property type="entry name" value="FIBRINOGEN_C_1"/>
    <property type="match status" value="1"/>
</dbReference>
<evidence type="ECO:0000256" key="8">
    <source>
        <dbReference type="PROSITE-ProRule" id="PRU00087"/>
    </source>
</evidence>
<evidence type="ECO:0000256" key="3">
    <source>
        <dbReference type="ARBA" id="ARBA00022530"/>
    </source>
</evidence>
<feature type="compositionally biased region" description="Basic and acidic residues" evidence="10">
    <location>
        <begin position="746"/>
        <end position="756"/>
    </location>
</feature>
<dbReference type="SUPFAM" id="SSF56496">
    <property type="entry name" value="Fibrinogen C-terminal domain-like"/>
    <property type="match status" value="1"/>
</dbReference>
<dbReference type="SMART" id="SM00557">
    <property type="entry name" value="IG_FLMN"/>
    <property type="match status" value="2"/>
</dbReference>
<dbReference type="FunFam" id="3.90.215.10:FF:000001">
    <property type="entry name" value="Tenascin isoform 1"/>
    <property type="match status" value="1"/>
</dbReference>
<reference evidence="12" key="1">
    <citation type="journal article" date="2023" name="Mol. Biol. Evol.">
        <title>Third-Generation Sequencing Reveals the Adaptive Role of the Epigenome in Three Deep-Sea Polychaetes.</title>
        <authorList>
            <person name="Perez M."/>
            <person name="Aroh O."/>
            <person name="Sun Y."/>
            <person name="Lan Y."/>
            <person name="Juniper S.K."/>
            <person name="Young C.R."/>
            <person name="Angers B."/>
            <person name="Qian P.Y."/>
        </authorList>
    </citation>
    <scope>NUCLEOTIDE SEQUENCE</scope>
    <source>
        <strain evidence="12">P08H-3</strain>
    </source>
</reference>
<dbReference type="PANTHER" id="PTHR47221:SF6">
    <property type="entry name" value="FIBRINOGEN ALPHA CHAIN"/>
    <property type="match status" value="1"/>
</dbReference>
<feature type="coiled-coil region" evidence="9">
    <location>
        <begin position="1216"/>
        <end position="1272"/>
    </location>
</feature>
<feature type="region of interest" description="Disordered" evidence="10">
    <location>
        <begin position="1129"/>
        <end position="1211"/>
    </location>
</feature>
<feature type="compositionally biased region" description="Polar residues" evidence="10">
    <location>
        <begin position="711"/>
        <end position="726"/>
    </location>
</feature>
<dbReference type="InterPro" id="IPR001298">
    <property type="entry name" value="Filamin/ABP280_rpt"/>
</dbReference>
<dbReference type="Gene3D" id="3.90.215.10">
    <property type="entry name" value="Gamma Fibrinogen, chain A, domain 1"/>
    <property type="match status" value="1"/>
</dbReference>
<dbReference type="InterPro" id="IPR017868">
    <property type="entry name" value="Filamin/ABP280_repeat-like"/>
</dbReference>
<keyword evidence="5 9" id="KW-0175">Coiled coil</keyword>
<dbReference type="InterPro" id="IPR002181">
    <property type="entry name" value="Fibrinogen_a/b/g_C_dom"/>
</dbReference>
<dbReference type="GO" id="GO:0005577">
    <property type="term" value="C:fibrinogen complex"/>
    <property type="evidence" value="ECO:0007669"/>
    <property type="project" value="TreeGrafter"/>
</dbReference>
<evidence type="ECO:0000256" key="4">
    <source>
        <dbReference type="ARBA" id="ARBA00022729"/>
    </source>
</evidence>
<dbReference type="InterPro" id="IPR014756">
    <property type="entry name" value="Ig_E-set"/>
</dbReference>
<dbReference type="Pfam" id="PF00147">
    <property type="entry name" value="Fibrinogen_C"/>
    <property type="match status" value="1"/>
</dbReference>
<dbReference type="InterPro" id="IPR013783">
    <property type="entry name" value="Ig-like_fold"/>
</dbReference>
<keyword evidence="3" id="KW-0272">Extracellular matrix</keyword>
<evidence type="ECO:0000256" key="7">
    <source>
        <dbReference type="ARBA" id="ARBA00023180"/>
    </source>
</evidence>
<dbReference type="PROSITE" id="PS50194">
    <property type="entry name" value="FILAMIN_REPEAT"/>
    <property type="match status" value="2"/>
</dbReference>
<organism evidence="12 13">
    <name type="scientific">Paralvinella palmiformis</name>
    <dbReference type="NCBI Taxonomy" id="53620"/>
    <lineage>
        <taxon>Eukaryota</taxon>
        <taxon>Metazoa</taxon>
        <taxon>Spiralia</taxon>
        <taxon>Lophotrochozoa</taxon>
        <taxon>Annelida</taxon>
        <taxon>Polychaeta</taxon>
        <taxon>Sedentaria</taxon>
        <taxon>Canalipalpata</taxon>
        <taxon>Terebellida</taxon>
        <taxon>Terebelliformia</taxon>
        <taxon>Alvinellidae</taxon>
        <taxon>Paralvinella</taxon>
    </lineage>
</organism>
<feature type="compositionally biased region" description="Basic and acidic residues" evidence="10">
    <location>
        <begin position="337"/>
        <end position="346"/>
    </location>
</feature>
<dbReference type="SUPFAM" id="SSF81296">
    <property type="entry name" value="E set domains"/>
    <property type="match status" value="2"/>
</dbReference>
<evidence type="ECO:0000256" key="1">
    <source>
        <dbReference type="ARBA" id="ARBA00004498"/>
    </source>
</evidence>
<feature type="region of interest" description="Disordered" evidence="10">
    <location>
        <begin position="1379"/>
        <end position="1589"/>
    </location>
</feature>
<comment type="caution">
    <text evidence="12">The sequence shown here is derived from an EMBL/GenBank/DDBJ whole genome shotgun (WGS) entry which is preliminary data.</text>
</comment>
<dbReference type="InterPro" id="IPR037579">
    <property type="entry name" value="FIB_ANG-like"/>
</dbReference>
<feature type="repeat" description="Filamin" evidence="8">
    <location>
        <begin position="90"/>
        <end position="234"/>
    </location>
</feature>
<keyword evidence="7" id="KW-0325">Glycoprotein</keyword>
<dbReference type="EMBL" id="JAODUP010000094">
    <property type="protein sequence ID" value="KAK2162650.1"/>
    <property type="molecule type" value="Genomic_DNA"/>
</dbReference>
<feature type="region of interest" description="Disordered" evidence="10">
    <location>
        <begin position="325"/>
        <end position="346"/>
    </location>
</feature>
<dbReference type="PANTHER" id="PTHR47221">
    <property type="entry name" value="FIBRINOGEN ALPHA CHAIN"/>
    <property type="match status" value="1"/>
</dbReference>
<evidence type="ECO:0000256" key="10">
    <source>
        <dbReference type="SAM" id="MobiDB-lite"/>
    </source>
</evidence>
<accession>A0AAD9K1F8</accession>
<dbReference type="InterPro" id="IPR014716">
    <property type="entry name" value="Fibrinogen_a/b/g_C_1"/>
</dbReference>
<sequence>MLIPNNHQEMYVDDNNYCADETDRQRQSMVLSLDPERESVCPGACPRCDVDHKIRRLLSLIKWACREREQYVTTSPNEWNTFLQRDVCYVSGSGLSVGLLKRKCKFDIHVPSSGSVDIKVVISDPEGRIFTEEITSLFYPSHLKSESKTHDKRYALSLWKIGAAKLLSVPRPGDVAIQNTVNHPPDSKQIAIAYEPVQEGQIRVIYTPTLPGRHVLIVKWHQVHASGSPFRIKIVETLAELNGNMNELRGSTRDLDQVSIDQRLEPLERSADTGSINVDKGEIRHSAVTTAVLNRTKITSEKLHTKDDGPVKKIWTRDERSYCTPEYQKTDNTQNKNDQKDVPSDGHLIDRNVERMAEENLETSRKLMTPKEDNYVYVGDRNKFHKPLMAEKDTNAEVEKAKNPKSTLPGFENKSHGTVPQFWIRNGFEQDNNYDVSAAMTNKLESSRLDPRTGSELCRNTGPGKHVAPSVDKWTQVSNTDTEGATGWVKPTTFLRRRRRPLRWNIDQEQQQSMSGCLAATCTDPDGKDSISRLNGNDVTNNNDRVRKLRLAYRNTKKKIAGILNKTTEIVNDCPKGQDNIASETYAPGASPCLRSDFRRWEDADGIDRICSGSEDARETGVNSLVTRYRSNSLTDDVKDVVDFGVSTSRRKDLLLELDLFSRICSPGVVAKRRSSAPKGFPTLQRRDPDVGLKFFGGSVTRHLESFSSPCYTSSGSPTLQPSASPSDPEGNKTENRYSMSDSQESTDKRLVKDSHDHLSVEDVASEIRTAIDDKQIYTLNASDQDLLDDLNRLCSACNSKCPCAEQTGLLVPDPMRCSAFGAGLKYGMVDAKNIFQIMAPTSGLGYLTVGIMGPRGQVVRETSLTFTGDDLYEVTYDVSQSGTYVIHIKWCDYNIPGSPFQETRECINELLQSENPKHQCSELDNFQAILLPVDEKGEKGEQDNVTTVAERKGAEGANWEIDEIINEVGGDPESQDGDPAEMWTESERAPEENDDIETDQSTVVNGKDVRIEIENINNKISQTEDSHDKEEKTLDSTYLKQLGEDVKAETSSADVYINVLLNVGRTNVEVDDTSFMNNNGELFPFSDYSSELSIFCERLHQNGEMRDRCCGISLCLFLTFVHYQCPRGDGTDSSELKNGRSTLPYSETSEHLESSERTTVPTTLEASEPTYTTSQASEPKYTTSQASKPTTTTLQASKPTTTTLQASEPTTTTKLEQLEMNILRLENKILNERLSSNAGASTDLSHLTNEMANLRSHLVDINETLHELRREREEREGHASDLATITGEQRELHSAELIEAQQSKIEVLTEMIHNHMTVVSQLGERTRFLQEENRVLFEKLLAQSEVMNELMVRLANVTEQQTKQTELLAAINSRMVRQREGVTRVESERDEKMRELESERSDDAYGRERSDQEAKGRVVDVPDDGGRISGSDSRQNERPLLEQERKPDNNRESSDVSRPNKPVGSVIESSSLESDKKGKKKENGKENIAEAIEDKKRGKRKKTKNKKKKGKKKTKANRNKERHKQTKANNEEGEKKVKRNPHEEASSENKTKKAKKMKDKEIKDEVISTPQNEIKITENDSQERTDQDDIDRMNNKDELTEAGKIVDEHELSENGDKIDREQTEQKIDEELSKDNSEESRLGRDCYDHYKFGRRRDMPMKIKPVASHTAIEVFCDMTNGGWTIIQRRFDGTVDFFRDWDQYKKGFGSSTGEFWLGNDNIHVLTNQDRYSLRIEMTDWDRQTAYAEYDLFSVDDETDGYRIHVSGYRGDAGDSLVKHDGRQFSTKDVDNDTVDVEFGGSCARRFHGAWWYYRCYQSSLNGKYYKRGRIPDKRYDGVMWKSWRGSQVSLKKVEMKIRRRV</sequence>
<evidence type="ECO:0000313" key="12">
    <source>
        <dbReference type="EMBL" id="KAK2162650.1"/>
    </source>
</evidence>
<dbReference type="GO" id="GO:0005201">
    <property type="term" value="F:extracellular matrix structural constituent"/>
    <property type="evidence" value="ECO:0007669"/>
    <property type="project" value="TreeGrafter"/>
</dbReference>
<evidence type="ECO:0000256" key="9">
    <source>
        <dbReference type="SAM" id="Coils"/>
    </source>
</evidence>
<feature type="domain" description="Fibrinogen C-terminal" evidence="11">
    <location>
        <begin position="1637"/>
        <end position="1859"/>
    </location>
</feature>
<dbReference type="Pfam" id="PF00630">
    <property type="entry name" value="Filamin"/>
    <property type="match status" value="2"/>
</dbReference>